<keyword evidence="1" id="KW-0472">Membrane</keyword>
<sequence length="225" mass="25508">MSQQKHKLQQQLRRFHKLSALILFAFVLAHMLNHVSGVFGIETYNAVQKALRTVYRFAPVEALLLLLVSGQLLLGATLLVRALRRGRPKGFWAWTQILSGGMLFLFLSQHLYAIYMARLVLKVETDFYWPAAVMSSPPFSWYFTPYYFLGVLALFSHIGVGVRYWALDANRPKLANQLGIGFILAGILIGITIILVLSGALFEIPLSPKWVAYLQYYVPSYTPPQ</sequence>
<dbReference type="InterPro" id="IPR034804">
    <property type="entry name" value="SQR/QFR_C/D"/>
</dbReference>
<name>A0A3B0RA13_9ZZZZ</name>
<keyword evidence="1" id="KW-1133">Transmembrane helix</keyword>
<organism evidence="2">
    <name type="scientific">hydrothermal vent metagenome</name>
    <dbReference type="NCBI Taxonomy" id="652676"/>
    <lineage>
        <taxon>unclassified sequences</taxon>
        <taxon>metagenomes</taxon>
        <taxon>ecological metagenomes</taxon>
    </lineage>
</organism>
<dbReference type="SUPFAM" id="SSF81343">
    <property type="entry name" value="Fumarate reductase respiratory complex transmembrane subunits"/>
    <property type="match status" value="1"/>
</dbReference>
<proteinExistence type="predicted"/>
<protein>
    <recommendedName>
        <fullName evidence="3">Succinate dehydrogenase cytochrome b subunit</fullName>
    </recommendedName>
</protein>
<dbReference type="GO" id="GO:0016020">
    <property type="term" value="C:membrane"/>
    <property type="evidence" value="ECO:0007669"/>
    <property type="project" value="InterPro"/>
</dbReference>
<feature type="transmembrane region" description="Helical" evidence="1">
    <location>
        <begin position="178"/>
        <end position="202"/>
    </location>
</feature>
<evidence type="ECO:0000256" key="1">
    <source>
        <dbReference type="SAM" id="Phobius"/>
    </source>
</evidence>
<evidence type="ECO:0000313" key="2">
    <source>
        <dbReference type="EMBL" id="VAV90144.1"/>
    </source>
</evidence>
<feature type="transmembrane region" description="Helical" evidence="1">
    <location>
        <begin position="56"/>
        <end position="79"/>
    </location>
</feature>
<dbReference type="AlphaFoldDB" id="A0A3B0RA13"/>
<reference evidence="2" key="1">
    <citation type="submission" date="2018-06" db="EMBL/GenBank/DDBJ databases">
        <authorList>
            <person name="Zhirakovskaya E."/>
        </authorList>
    </citation>
    <scope>NUCLEOTIDE SEQUENCE</scope>
</reference>
<keyword evidence="1" id="KW-0812">Transmembrane</keyword>
<dbReference type="EMBL" id="UOEE01000103">
    <property type="protein sequence ID" value="VAV90144.1"/>
    <property type="molecule type" value="Genomic_DNA"/>
</dbReference>
<feature type="transmembrane region" description="Helical" evidence="1">
    <location>
        <begin position="91"/>
        <end position="115"/>
    </location>
</feature>
<dbReference type="Gene3D" id="1.20.1300.10">
    <property type="entry name" value="Fumarate reductase/succinate dehydrogenase, transmembrane subunit"/>
    <property type="match status" value="1"/>
</dbReference>
<gene>
    <name evidence="2" type="ORF">MNBD_ALPHA06-706</name>
</gene>
<accession>A0A3B0RA13</accession>
<feature type="transmembrane region" description="Helical" evidence="1">
    <location>
        <begin position="146"/>
        <end position="166"/>
    </location>
</feature>
<evidence type="ECO:0008006" key="3">
    <source>
        <dbReference type="Google" id="ProtNLM"/>
    </source>
</evidence>